<dbReference type="HOGENOM" id="CLU_2800940_0_0_1"/>
<protein>
    <submittedName>
        <fullName evidence="1">Uncharacterized protein</fullName>
    </submittedName>
</protein>
<sequence>MTVTELAFIELNPPHRYHHHLFPERFHKIGTWQAEASTHPVCFFTDPKNPATICVVAGWRDAEHHKEL</sequence>
<gene>
    <name evidence="1" type="ORF">K443DRAFT_680164</name>
</gene>
<organism evidence="1 2">
    <name type="scientific">Laccaria amethystina LaAM-08-1</name>
    <dbReference type="NCBI Taxonomy" id="1095629"/>
    <lineage>
        <taxon>Eukaryota</taxon>
        <taxon>Fungi</taxon>
        <taxon>Dikarya</taxon>
        <taxon>Basidiomycota</taxon>
        <taxon>Agaricomycotina</taxon>
        <taxon>Agaricomycetes</taxon>
        <taxon>Agaricomycetidae</taxon>
        <taxon>Agaricales</taxon>
        <taxon>Agaricineae</taxon>
        <taxon>Hydnangiaceae</taxon>
        <taxon>Laccaria</taxon>
    </lineage>
</organism>
<feature type="non-terminal residue" evidence="1">
    <location>
        <position position="68"/>
    </location>
</feature>
<reference evidence="2" key="2">
    <citation type="submission" date="2015-01" db="EMBL/GenBank/DDBJ databases">
        <title>Evolutionary Origins and Diversification of the Mycorrhizal Mutualists.</title>
        <authorList>
            <consortium name="DOE Joint Genome Institute"/>
            <consortium name="Mycorrhizal Genomics Consortium"/>
            <person name="Kohler A."/>
            <person name="Kuo A."/>
            <person name="Nagy L.G."/>
            <person name="Floudas D."/>
            <person name="Copeland A."/>
            <person name="Barry K.W."/>
            <person name="Cichocki N."/>
            <person name="Veneault-Fourrey C."/>
            <person name="LaButti K."/>
            <person name="Lindquist E.A."/>
            <person name="Lipzen A."/>
            <person name="Lundell T."/>
            <person name="Morin E."/>
            <person name="Murat C."/>
            <person name="Riley R."/>
            <person name="Ohm R."/>
            <person name="Sun H."/>
            <person name="Tunlid A."/>
            <person name="Henrissat B."/>
            <person name="Grigoriev I.V."/>
            <person name="Hibbett D.S."/>
            <person name="Martin F."/>
        </authorList>
    </citation>
    <scope>NUCLEOTIDE SEQUENCE [LARGE SCALE GENOMIC DNA]</scope>
    <source>
        <strain evidence="2">LaAM-08-1</strain>
    </source>
</reference>
<reference evidence="1 2" key="1">
    <citation type="submission" date="2014-04" db="EMBL/GenBank/DDBJ databases">
        <authorList>
            <consortium name="DOE Joint Genome Institute"/>
            <person name="Kuo A."/>
            <person name="Kohler A."/>
            <person name="Nagy L.G."/>
            <person name="Floudas D."/>
            <person name="Copeland A."/>
            <person name="Barry K.W."/>
            <person name="Cichocki N."/>
            <person name="Veneault-Fourrey C."/>
            <person name="LaButti K."/>
            <person name="Lindquist E.A."/>
            <person name="Lipzen A."/>
            <person name="Lundell T."/>
            <person name="Morin E."/>
            <person name="Murat C."/>
            <person name="Sun H."/>
            <person name="Tunlid A."/>
            <person name="Henrissat B."/>
            <person name="Grigoriev I.V."/>
            <person name="Hibbett D.S."/>
            <person name="Martin F."/>
            <person name="Nordberg H.P."/>
            <person name="Cantor M.N."/>
            <person name="Hua S.X."/>
        </authorList>
    </citation>
    <scope>NUCLEOTIDE SEQUENCE [LARGE SCALE GENOMIC DNA]</scope>
    <source>
        <strain evidence="1 2">LaAM-08-1</strain>
    </source>
</reference>
<accession>A0A0C9WNJ5</accession>
<dbReference type="OrthoDB" id="3542212at2759"/>
<keyword evidence="2" id="KW-1185">Reference proteome</keyword>
<evidence type="ECO:0000313" key="1">
    <source>
        <dbReference type="EMBL" id="KIJ99174.1"/>
    </source>
</evidence>
<dbReference type="AlphaFoldDB" id="A0A0C9WNJ5"/>
<dbReference type="Proteomes" id="UP000054477">
    <property type="component" value="Unassembled WGS sequence"/>
</dbReference>
<proteinExistence type="predicted"/>
<evidence type="ECO:0000313" key="2">
    <source>
        <dbReference type="Proteomes" id="UP000054477"/>
    </source>
</evidence>
<dbReference type="EMBL" id="KN838652">
    <property type="protein sequence ID" value="KIJ99174.1"/>
    <property type="molecule type" value="Genomic_DNA"/>
</dbReference>
<name>A0A0C9WNJ5_9AGAR</name>